<evidence type="ECO:0000256" key="2">
    <source>
        <dbReference type="PROSITE-ProRule" id="PRU00118"/>
    </source>
</evidence>
<evidence type="ECO:0000259" key="4">
    <source>
        <dbReference type="PROSITE" id="PS51061"/>
    </source>
</evidence>
<dbReference type="PANTHER" id="PTHR35800">
    <property type="entry name" value="PROTEIN JAG"/>
    <property type="match status" value="1"/>
</dbReference>
<accession>A0A938BQI8</accession>
<dbReference type="EMBL" id="VGIR01000067">
    <property type="protein sequence ID" value="MBM3332216.1"/>
    <property type="molecule type" value="Genomic_DNA"/>
</dbReference>
<reference evidence="5" key="1">
    <citation type="submission" date="2019-03" db="EMBL/GenBank/DDBJ databases">
        <title>Lake Tanganyika Metagenome-Assembled Genomes (MAGs).</title>
        <authorList>
            <person name="Tran P."/>
        </authorList>
    </citation>
    <scope>NUCLEOTIDE SEQUENCE</scope>
    <source>
        <strain evidence="5">K_DeepCast_150m_m2_040</strain>
    </source>
</reference>
<dbReference type="PROSITE" id="PS51061">
    <property type="entry name" value="R3H"/>
    <property type="match status" value="1"/>
</dbReference>
<proteinExistence type="predicted"/>
<evidence type="ECO:0000256" key="1">
    <source>
        <dbReference type="ARBA" id="ARBA00022884"/>
    </source>
</evidence>
<dbReference type="PROSITE" id="PS50823">
    <property type="entry name" value="KH_TYPE_2"/>
    <property type="match status" value="1"/>
</dbReference>
<evidence type="ECO:0000259" key="3">
    <source>
        <dbReference type="PROSITE" id="PS50823"/>
    </source>
</evidence>
<dbReference type="InterPro" id="IPR015946">
    <property type="entry name" value="KH_dom-like_a/b"/>
</dbReference>
<dbReference type="GO" id="GO:0003723">
    <property type="term" value="F:RNA binding"/>
    <property type="evidence" value="ECO:0007669"/>
    <property type="project" value="UniProtKB-UniRule"/>
</dbReference>
<dbReference type="InterPro" id="IPR004044">
    <property type="entry name" value="KH_dom_type_2"/>
</dbReference>
<name>A0A938BQI8_UNCW3</name>
<dbReference type="InterPro" id="IPR001374">
    <property type="entry name" value="R3H_dom"/>
</dbReference>
<dbReference type="Proteomes" id="UP000779900">
    <property type="component" value="Unassembled WGS sequence"/>
</dbReference>
<comment type="caution">
    <text evidence="5">The sequence shown here is derived from an EMBL/GenBank/DDBJ whole genome shotgun (WGS) entry which is preliminary data.</text>
</comment>
<dbReference type="InterPro" id="IPR036867">
    <property type="entry name" value="R3H_dom_sf"/>
</dbReference>
<dbReference type="InterPro" id="IPR038008">
    <property type="entry name" value="Jag_KH"/>
</dbReference>
<keyword evidence="1 2" id="KW-0694">RNA-binding</keyword>
<dbReference type="InterPro" id="IPR039247">
    <property type="entry name" value="KhpB"/>
</dbReference>
<dbReference type="PANTHER" id="PTHR35800:SF1">
    <property type="entry name" value="RNA-BINDING PROTEIN KHPB"/>
    <property type="match status" value="1"/>
</dbReference>
<dbReference type="AlphaFoldDB" id="A0A938BQI8"/>
<protein>
    <submittedName>
        <fullName evidence="5">KH domain-containing protein</fullName>
    </submittedName>
</protein>
<sequence length="146" mass="16422">MIRQEVQFLAHHIGIRARVEVELHPEGYYANIHARRSSGIIIGRHGATLEAIGYVVRLMVARHYPNVPKVIVDIAGYRQRRASFLRAKAQAIARIVLENGREMELEPLTFEELEVVQDELQKTPGVRARAVGEGSPRVVILSPAKK</sequence>
<dbReference type="CDD" id="cd02414">
    <property type="entry name" value="KH-II_Jag"/>
    <property type="match status" value="1"/>
</dbReference>
<dbReference type="Gene3D" id="3.30.1370.50">
    <property type="entry name" value="R3H-like domain"/>
    <property type="match status" value="1"/>
</dbReference>
<dbReference type="Gene3D" id="3.30.300.20">
    <property type="match status" value="1"/>
</dbReference>
<gene>
    <name evidence="5" type="ORF">FJY68_10290</name>
</gene>
<evidence type="ECO:0000313" key="5">
    <source>
        <dbReference type="EMBL" id="MBM3332216.1"/>
    </source>
</evidence>
<evidence type="ECO:0000313" key="6">
    <source>
        <dbReference type="Proteomes" id="UP000779900"/>
    </source>
</evidence>
<feature type="domain" description="KH type-2" evidence="3">
    <location>
        <begin position="2"/>
        <end position="78"/>
    </location>
</feature>
<feature type="domain" description="R3H" evidence="4">
    <location>
        <begin position="79"/>
        <end position="145"/>
    </location>
</feature>
<organism evidence="5 6">
    <name type="scientific">candidate division WOR-3 bacterium</name>
    <dbReference type="NCBI Taxonomy" id="2052148"/>
    <lineage>
        <taxon>Bacteria</taxon>
        <taxon>Bacteria division WOR-3</taxon>
    </lineage>
</organism>